<evidence type="ECO:0000313" key="3">
    <source>
        <dbReference type="EMBL" id="KAH7276409.1"/>
    </source>
</evidence>
<sequence length="918" mass="100565">MASAYMMRPLCTSHTLYPTPYGDRICRCGSLRVRKELLRPSLVVSCPGDWSFRNDIILLTAKLSPSIPRIHGIARSDVAGYSNAVAETNVESQLSNPILEAQSVSGTNSTEANGVSEPADSSADPGPEFDFQVYAANTMVGYEPPPPPRIPFGGPFEDYYDEYVGVDYVPKQEKPTSSFLMFLESLNQKRAEEEAKLREKDPSRPPFNPTPNKHLFEGKPLFTIPRPIQPAPVPRDYVPPDPEVDSTPKRIFSPLPPKEERRKSKKPETDAAPAEGVESEVPVSVANVSSSTVGIADTEQRPLDNFSPADSGSQHPSYEDESKDRAGTENTPMISSVSISSSASGSTSIDDDEPSFDGRILSPQLRSSGHTEGLLSSTEPFSPVTKPFEAPADITGSLSSQTVLTSSEPISSANKPTEENNLAILEENSHAEVEEVMLREMPKGERESFEFQGTPTVEGAREKLFDFDIRDTKESRPAFSIGSTPPPLDRPLYAVSSSESNFVSQVESYGPSPSLAQGQFPTNPGNLASQSTAFGASMEARQMPTQADGIFWGSPEAMPLTSEFYEPKDGDIVLGVITHADEDELTLEVGAKFPALMTMRDFQPFAEVGPDAFFKIPSDSSESETAEDVILPPEGKVFLVEDEAVNDGVFRGENVCIGTILVAEVQSKALMEGRPVLSCRRLARSLSFIRIEQMMRAGEPIAIEINQWNDGGLQGYIEGIRAFLPRSELLRRPENSAALQDYVGKKLQVAILKAEEYSSNVIVSEVKAWMSENLLLGAVHDLLVTRLYPYGMQVEIIGTRIRGFVHISSISRGYVTSVYTFFVEGDETKGMVIKGRKPGQLSFSIQALEPLSQEGLFLRDRQTVYLGAEEVAKSTDEYKLPIEERRIFALPSAATSVTLQNSIANLPWLNLENLRNSV</sequence>
<dbReference type="Proteomes" id="UP000825935">
    <property type="component" value="Chromosome 39"/>
</dbReference>
<feature type="compositionally biased region" description="Low complexity" evidence="1">
    <location>
        <begin position="334"/>
        <end position="348"/>
    </location>
</feature>
<feature type="compositionally biased region" description="Polar residues" evidence="1">
    <location>
        <begin position="364"/>
        <end position="380"/>
    </location>
</feature>
<dbReference type="AlphaFoldDB" id="A0A8T2PYC4"/>
<dbReference type="PROSITE" id="PS50126">
    <property type="entry name" value="S1"/>
    <property type="match status" value="1"/>
</dbReference>
<dbReference type="Gene3D" id="2.40.50.140">
    <property type="entry name" value="Nucleic acid-binding proteins"/>
    <property type="match status" value="1"/>
</dbReference>
<feature type="domain" description="S1 motif" evidence="2">
    <location>
        <begin position="777"/>
        <end position="846"/>
    </location>
</feature>
<feature type="compositionally biased region" description="Polar residues" evidence="1">
    <location>
        <begin position="396"/>
        <end position="415"/>
    </location>
</feature>
<dbReference type="InterPro" id="IPR003029">
    <property type="entry name" value="S1_domain"/>
</dbReference>
<dbReference type="EMBL" id="CM035444">
    <property type="protein sequence ID" value="KAH7276409.1"/>
    <property type="molecule type" value="Genomic_DNA"/>
</dbReference>
<proteinExistence type="predicted"/>
<evidence type="ECO:0000259" key="2">
    <source>
        <dbReference type="PROSITE" id="PS50126"/>
    </source>
</evidence>
<feature type="compositionally biased region" description="Basic and acidic residues" evidence="1">
    <location>
        <begin position="191"/>
        <end position="203"/>
    </location>
</feature>
<dbReference type="OrthoDB" id="1918363at2759"/>
<dbReference type="PANTHER" id="PTHR15838:SF3">
    <property type="entry name" value="PROTEIN PIGMENT DEFECTIVE 338, CHLOROPLASTIC"/>
    <property type="match status" value="1"/>
</dbReference>
<gene>
    <name evidence="3" type="ORF">KP509_39G005900</name>
</gene>
<dbReference type="PANTHER" id="PTHR15838">
    <property type="entry name" value="NUCLEOLAR PROTEIN OF 40 KDA"/>
    <property type="match status" value="1"/>
</dbReference>
<feature type="compositionally biased region" description="Basic and acidic residues" evidence="1">
    <location>
        <begin position="317"/>
        <end position="327"/>
    </location>
</feature>
<dbReference type="GO" id="GO:0043489">
    <property type="term" value="P:RNA stabilization"/>
    <property type="evidence" value="ECO:0007669"/>
    <property type="project" value="TreeGrafter"/>
</dbReference>
<keyword evidence="4" id="KW-1185">Reference proteome</keyword>
<accession>A0A8T2PYC4</accession>
<dbReference type="SMART" id="SM00316">
    <property type="entry name" value="S1"/>
    <property type="match status" value="3"/>
</dbReference>
<protein>
    <recommendedName>
        <fullName evidence="2">S1 motif domain-containing protein</fullName>
    </recommendedName>
</protein>
<dbReference type="SUPFAM" id="SSF50249">
    <property type="entry name" value="Nucleic acid-binding proteins"/>
    <property type="match status" value="1"/>
</dbReference>
<dbReference type="GO" id="GO:0003723">
    <property type="term" value="F:RNA binding"/>
    <property type="evidence" value="ECO:0007669"/>
    <property type="project" value="TreeGrafter"/>
</dbReference>
<feature type="compositionally biased region" description="Basic and acidic residues" evidence="1">
    <location>
        <begin position="257"/>
        <end position="269"/>
    </location>
</feature>
<dbReference type="InterPro" id="IPR012340">
    <property type="entry name" value="NA-bd_OB-fold"/>
</dbReference>
<evidence type="ECO:0000256" key="1">
    <source>
        <dbReference type="SAM" id="MobiDB-lite"/>
    </source>
</evidence>
<feature type="region of interest" description="Disordered" evidence="1">
    <location>
        <begin position="105"/>
        <end position="126"/>
    </location>
</feature>
<evidence type="ECO:0000313" key="4">
    <source>
        <dbReference type="Proteomes" id="UP000825935"/>
    </source>
</evidence>
<dbReference type="CDD" id="cd04465">
    <property type="entry name" value="S1_RPS1_repeat_ec2_hs2"/>
    <property type="match status" value="1"/>
</dbReference>
<name>A0A8T2PYC4_CERRI</name>
<comment type="caution">
    <text evidence="3">The sequence shown here is derived from an EMBL/GenBank/DDBJ whole genome shotgun (WGS) entry which is preliminary data.</text>
</comment>
<reference evidence="3" key="1">
    <citation type="submission" date="2021-08" db="EMBL/GenBank/DDBJ databases">
        <title>WGS assembly of Ceratopteris richardii.</title>
        <authorList>
            <person name="Marchant D.B."/>
            <person name="Chen G."/>
            <person name="Jenkins J."/>
            <person name="Shu S."/>
            <person name="Leebens-Mack J."/>
            <person name="Grimwood J."/>
            <person name="Schmutz J."/>
            <person name="Soltis P."/>
            <person name="Soltis D."/>
            <person name="Chen Z.-H."/>
        </authorList>
    </citation>
    <scope>NUCLEOTIDE SEQUENCE</scope>
    <source>
        <strain evidence="3">Whitten #5841</strain>
        <tissue evidence="3">Leaf</tissue>
    </source>
</reference>
<feature type="compositionally biased region" description="Pro residues" evidence="1">
    <location>
        <begin position="227"/>
        <end position="241"/>
    </location>
</feature>
<feature type="region of interest" description="Disordered" evidence="1">
    <location>
        <begin position="191"/>
        <end position="419"/>
    </location>
</feature>
<organism evidence="3 4">
    <name type="scientific">Ceratopteris richardii</name>
    <name type="common">Triangle waterfern</name>
    <dbReference type="NCBI Taxonomy" id="49495"/>
    <lineage>
        <taxon>Eukaryota</taxon>
        <taxon>Viridiplantae</taxon>
        <taxon>Streptophyta</taxon>
        <taxon>Embryophyta</taxon>
        <taxon>Tracheophyta</taxon>
        <taxon>Polypodiopsida</taxon>
        <taxon>Polypodiidae</taxon>
        <taxon>Polypodiales</taxon>
        <taxon>Pteridineae</taxon>
        <taxon>Pteridaceae</taxon>
        <taxon>Parkerioideae</taxon>
        <taxon>Ceratopteris</taxon>
    </lineage>
</organism>